<comment type="caution">
    <text evidence="2">The sequence shown here is derived from an EMBL/GenBank/DDBJ whole genome shotgun (WGS) entry which is preliminary data.</text>
</comment>
<name>A0AA40FJA9_9HYME</name>
<evidence type="ECO:0000313" key="3">
    <source>
        <dbReference type="Proteomes" id="UP001177670"/>
    </source>
</evidence>
<organism evidence="2 3">
    <name type="scientific">Melipona bicolor</name>
    <dbReference type="NCBI Taxonomy" id="60889"/>
    <lineage>
        <taxon>Eukaryota</taxon>
        <taxon>Metazoa</taxon>
        <taxon>Ecdysozoa</taxon>
        <taxon>Arthropoda</taxon>
        <taxon>Hexapoda</taxon>
        <taxon>Insecta</taxon>
        <taxon>Pterygota</taxon>
        <taxon>Neoptera</taxon>
        <taxon>Endopterygota</taxon>
        <taxon>Hymenoptera</taxon>
        <taxon>Apocrita</taxon>
        <taxon>Aculeata</taxon>
        <taxon>Apoidea</taxon>
        <taxon>Anthophila</taxon>
        <taxon>Apidae</taxon>
        <taxon>Melipona</taxon>
    </lineage>
</organism>
<keyword evidence="3" id="KW-1185">Reference proteome</keyword>
<reference evidence="2" key="1">
    <citation type="submission" date="2021-10" db="EMBL/GenBank/DDBJ databases">
        <title>Melipona bicolor Genome sequencing and assembly.</title>
        <authorList>
            <person name="Araujo N.S."/>
            <person name="Arias M.C."/>
        </authorList>
    </citation>
    <scope>NUCLEOTIDE SEQUENCE</scope>
    <source>
        <strain evidence="2">USP_2M_L1-L4_2017</strain>
        <tissue evidence="2">Whole body</tissue>
    </source>
</reference>
<evidence type="ECO:0000256" key="1">
    <source>
        <dbReference type="SAM" id="MobiDB-lite"/>
    </source>
</evidence>
<dbReference type="EMBL" id="JAHYIQ010000036">
    <property type="protein sequence ID" value="KAK1119577.1"/>
    <property type="molecule type" value="Genomic_DNA"/>
</dbReference>
<gene>
    <name evidence="2" type="ORF">K0M31_013401</name>
</gene>
<protein>
    <submittedName>
        <fullName evidence="2">Uncharacterized protein</fullName>
    </submittedName>
</protein>
<dbReference type="Proteomes" id="UP001177670">
    <property type="component" value="Unassembled WGS sequence"/>
</dbReference>
<proteinExistence type="predicted"/>
<evidence type="ECO:0000313" key="2">
    <source>
        <dbReference type="EMBL" id="KAK1119577.1"/>
    </source>
</evidence>
<dbReference type="AlphaFoldDB" id="A0AA40FJA9"/>
<sequence length="106" mass="12059">MEETNPYYIACTTYASEPRLVTLLITRDNGDKKSRSSGRSGIERDIKELITGHENDLTEELQELLNEEHQELLDEKHQDTQSSSEKRINAEDISYQSGFGMTPKPG</sequence>
<feature type="region of interest" description="Disordered" evidence="1">
    <location>
        <begin position="67"/>
        <end position="106"/>
    </location>
</feature>
<accession>A0AA40FJA9</accession>
<feature type="compositionally biased region" description="Basic and acidic residues" evidence="1">
    <location>
        <begin position="67"/>
        <end position="90"/>
    </location>
</feature>